<reference evidence="4 5" key="1">
    <citation type="submission" date="2016-10" db="EMBL/GenBank/DDBJ databases">
        <authorList>
            <person name="Varghese N."/>
            <person name="Submissions S."/>
        </authorList>
    </citation>
    <scope>NUCLEOTIDE SEQUENCE [LARGE SCALE GENOMIC DNA]</scope>
    <source>
        <strain evidence="4 5">WCC6</strain>
    </source>
</reference>
<dbReference type="PANTHER" id="PTHR12304:SF46">
    <property type="entry name" value="INOSINE-ADENOSINE-GUANOSINE-NUCLEOSIDE HYDROLASE"/>
    <property type="match status" value="1"/>
</dbReference>
<keyword evidence="1 4" id="KW-0378">Hydrolase</keyword>
<accession>A0A1H2UHD2</accession>
<dbReference type="GO" id="GO:0006152">
    <property type="term" value="P:purine nucleoside catabolic process"/>
    <property type="evidence" value="ECO:0007669"/>
    <property type="project" value="TreeGrafter"/>
</dbReference>
<protein>
    <submittedName>
        <fullName evidence="4">Inosine-uridine nucleoside N-ribohydrolase</fullName>
    </submittedName>
</protein>
<proteinExistence type="predicted"/>
<keyword evidence="2" id="KW-0326">Glycosidase</keyword>
<dbReference type="GO" id="GO:0008477">
    <property type="term" value="F:purine nucleosidase activity"/>
    <property type="evidence" value="ECO:0007669"/>
    <property type="project" value="TreeGrafter"/>
</dbReference>
<feature type="domain" description="Inosine/uridine-preferring nucleoside hydrolase" evidence="3">
    <location>
        <begin position="36"/>
        <end position="356"/>
    </location>
</feature>
<evidence type="ECO:0000313" key="5">
    <source>
        <dbReference type="Proteomes" id="UP000182379"/>
    </source>
</evidence>
<dbReference type="GO" id="GO:0005829">
    <property type="term" value="C:cytosol"/>
    <property type="evidence" value="ECO:0007669"/>
    <property type="project" value="TreeGrafter"/>
</dbReference>
<dbReference type="Proteomes" id="UP000182379">
    <property type="component" value="Unassembled WGS sequence"/>
</dbReference>
<dbReference type="SUPFAM" id="SSF53590">
    <property type="entry name" value="Nucleoside hydrolase"/>
    <property type="match status" value="1"/>
</dbReference>
<name>A0A1H2UHD2_ACIFE</name>
<dbReference type="PANTHER" id="PTHR12304">
    <property type="entry name" value="INOSINE-URIDINE PREFERRING NUCLEOSIDE HYDROLASE"/>
    <property type="match status" value="1"/>
</dbReference>
<evidence type="ECO:0000313" key="4">
    <source>
        <dbReference type="EMBL" id="SDW55487.1"/>
    </source>
</evidence>
<comment type="caution">
    <text evidence="4">The sequence shown here is derived from an EMBL/GenBank/DDBJ whole genome shotgun (WGS) entry which is preliminary data.</text>
</comment>
<dbReference type="InterPro" id="IPR023186">
    <property type="entry name" value="IUNH"/>
</dbReference>
<evidence type="ECO:0000259" key="3">
    <source>
        <dbReference type="Pfam" id="PF01156"/>
    </source>
</evidence>
<dbReference type="InterPro" id="IPR001910">
    <property type="entry name" value="Inosine/uridine_hydrolase_dom"/>
</dbReference>
<dbReference type="AlphaFoldDB" id="A0A1H2UHD2"/>
<evidence type="ECO:0000256" key="2">
    <source>
        <dbReference type="ARBA" id="ARBA00023295"/>
    </source>
</evidence>
<dbReference type="RefSeq" id="WP_074704590.1">
    <property type="nucleotide sequence ID" value="NZ_FNOP01000002.1"/>
</dbReference>
<dbReference type="Gene3D" id="3.90.245.10">
    <property type="entry name" value="Ribonucleoside hydrolase-like"/>
    <property type="match status" value="1"/>
</dbReference>
<dbReference type="Pfam" id="PF01156">
    <property type="entry name" value="IU_nuc_hydro"/>
    <property type="match status" value="1"/>
</dbReference>
<dbReference type="InterPro" id="IPR036452">
    <property type="entry name" value="Ribo_hydro-like"/>
</dbReference>
<dbReference type="EMBL" id="FNOP01000002">
    <property type="protein sequence ID" value="SDW55487.1"/>
    <property type="molecule type" value="Genomic_DNA"/>
</dbReference>
<evidence type="ECO:0000256" key="1">
    <source>
        <dbReference type="ARBA" id="ARBA00022801"/>
    </source>
</evidence>
<sequence>MKIQNDFRKFFRIVGILALAVLAPLGRGLAAEKEKVILDTDMVELLDDGVAMMMLAQAPNIQLEGVTIVFGNTWVETGTAAAIRQLEGMGRKDIPVFMGVNEPTRKDRFAHMAEEKRLYGQNFDSHKGAAGYPRPASWQQVYRERYHREPELQPRKEAAADFIVRTIRKNPGEVTLVAIGSGANLAAALDRDPSIAGKVKRVVYMAGAFMVEGNVMPYGEFNVWIDPESARKVYRAPWTEQVFLPLDVCNTAKLSRQEYQVLTGKITQPWARAMWKDYWAGPLFQQDPGFSSYIWDVLAAAVVIDPLVITREETLPVDVNDQYGPGYGDTLAYRGFGPEGTQKARIVFAVDQDRLWPMVEKVFDRL</sequence>
<organism evidence="4 5">
    <name type="scientific">Acidaminococcus fermentans</name>
    <dbReference type="NCBI Taxonomy" id="905"/>
    <lineage>
        <taxon>Bacteria</taxon>
        <taxon>Bacillati</taxon>
        <taxon>Bacillota</taxon>
        <taxon>Negativicutes</taxon>
        <taxon>Acidaminococcales</taxon>
        <taxon>Acidaminococcaceae</taxon>
        <taxon>Acidaminococcus</taxon>
    </lineage>
</organism>
<gene>
    <name evidence="4" type="ORF">SAMN05216495_102212</name>
</gene>